<dbReference type="Proteomes" id="UP001595896">
    <property type="component" value="Unassembled WGS sequence"/>
</dbReference>
<name>A0ABV9NVD0_9BACI</name>
<dbReference type="InterPro" id="IPR001584">
    <property type="entry name" value="Integrase_cat-core"/>
</dbReference>
<gene>
    <name evidence="2" type="ORF">ACFO4L_06705</name>
</gene>
<reference evidence="3" key="1">
    <citation type="journal article" date="2019" name="Int. J. Syst. Evol. Microbiol.">
        <title>The Global Catalogue of Microorganisms (GCM) 10K type strain sequencing project: providing services to taxonomists for standard genome sequencing and annotation.</title>
        <authorList>
            <consortium name="The Broad Institute Genomics Platform"/>
            <consortium name="The Broad Institute Genome Sequencing Center for Infectious Disease"/>
            <person name="Wu L."/>
            <person name="Ma J."/>
        </authorList>
    </citation>
    <scope>NUCLEOTIDE SEQUENCE [LARGE SCALE GENOMIC DNA]</scope>
    <source>
        <strain evidence="3">JCM 12165</strain>
    </source>
</reference>
<accession>A0ABV9NVD0</accession>
<protein>
    <submittedName>
        <fullName evidence="2">IS21 family transposase</fullName>
    </submittedName>
</protein>
<dbReference type="RefSeq" id="WP_377908923.1">
    <property type="nucleotide sequence ID" value="NZ_JBHSGK010000005.1"/>
</dbReference>
<dbReference type="PANTHER" id="PTHR35004:SF6">
    <property type="entry name" value="TRANSPOSASE"/>
    <property type="match status" value="1"/>
</dbReference>
<dbReference type="InterPro" id="IPR036397">
    <property type="entry name" value="RNaseH_sf"/>
</dbReference>
<evidence type="ECO:0000259" key="1">
    <source>
        <dbReference type="PROSITE" id="PS50994"/>
    </source>
</evidence>
<evidence type="ECO:0000313" key="2">
    <source>
        <dbReference type="EMBL" id="MFC4736271.1"/>
    </source>
</evidence>
<organism evidence="2 3">
    <name type="scientific">Bacillus daqingensis</name>
    <dbReference type="NCBI Taxonomy" id="872396"/>
    <lineage>
        <taxon>Bacteria</taxon>
        <taxon>Bacillati</taxon>
        <taxon>Bacillota</taxon>
        <taxon>Bacilli</taxon>
        <taxon>Bacillales</taxon>
        <taxon>Bacillaceae</taxon>
        <taxon>Bacillus</taxon>
    </lineage>
</organism>
<dbReference type="InterPro" id="IPR012337">
    <property type="entry name" value="RNaseH-like_sf"/>
</dbReference>
<dbReference type="EMBL" id="JBHSGK010000005">
    <property type="protein sequence ID" value="MFC4736271.1"/>
    <property type="molecule type" value="Genomic_DNA"/>
</dbReference>
<comment type="caution">
    <text evidence="2">The sequence shown here is derived from an EMBL/GenBank/DDBJ whole genome shotgun (WGS) entry which is preliminary data.</text>
</comment>
<dbReference type="SUPFAM" id="SSF53098">
    <property type="entry name" value="Ribonuclease H-like"/>
    <property type="match status" value="1"/>
</dbReference>
<sequence>MAVINRPFTTQEVLRTHENAFAFYGGMPEEIVYDQDKLMTVSENSGDLILTEAFQAYKEQRRFRIYLCRKADPESKGKVENVVKFLKHNFAKHRLFHQLSDWNDQCFRWLDRKGNYQVHHTIKKRPSEVFALEKPHLQKISRLLCFEEQHESSITRTVHKDNIIKYRSNRYSVPLGTYQPGGTNVVFITIEQDQLQIRQELNGELLAIHTITDGKGELIKNPHHARDRSLGIPAYKQTIRQNFSKEEDISLFLMELSTRYPRYIRDQLHVLWESIQRYEEVAEEALRRCMQENLWSANAFRDMAHHLSRQNGCSPLPSKEKQELLPLEEASAQARQEKAAVRELDEYLHILGRRV</sequence>
<dbReference type="PROSITE" id="PS50994">
    <property type="entry name" value="INTEGRASE"/>
    <property type="match status" value="1"/>
</dbReference>
<proteinExistence type="predicted"/>
<evidence type="ECO:0000313" key="3">
    <source>
        <dbReference type="Proteomes" id="UP001595896"/>
    </source>
</evidence>
<dbReference type="Gene3D" id="3.30.420.10">
    <property type="entry name" value="Ribonuclease H-like superfamily/Ribonuclease H"/>
    <property type="match status" value="1"/>
</dbReference>
<keyword evidence="3" id="KW-1185">Reference proteome</keyword>
<dbReference type="PANTHER" id="PTHR35004">
    <property type="entry name" value="TRANSPOSASE RV3428C-RELATED"/>
    <property type="match status" value="1"/>
</dbReference>
<feature type="domain" description="Integrase catalytic" evidence="1">
    <location>
        <begin position="1"/>
        <end position="134"/>
    </location>
</feature>